<feature type="compositionally biased region" description="Acidic residues" evidence="1">
    <location>
        <begin position="172"/>
        <end position="183"/>
    </location>
</feature>
<feature type="region of interest" description="Disordered" evidence="1">
    <location>
        <begin position="161"/>
        <end position="183"/>
    </location>
</feature>
<dbReference type="Proteomes" id="UP000612349">
    <property type="component" value="Unassembled WGS sequence"/>
</dbReference>
<comment type="caution">
    <text evidence="2">The sequence shown here is derived from an EMBL/GenBank/DDBJ whole genome shotgun (WGS) entry which is preliminary data.</text>
</comment>
<reference evidence="2" key="2">
    <citation type="submission" date="2020-09" db="EMBL/GenBank/DDBJ databases">
        <authorList>
            <person name="Sun Q."/>
            <person name="Zhou Y."/>
        </authorList>
    </citation>
    <scope>NUCLEOTIDE SEQUENCE</scope>
    <source>
        <strain evidence="2">CGMCC 1.15360</strain>
    </source>
</reference>
<dbReference type="OrthoDB" id="581550at2"/>
<accession>A0A917DQQ4</accession>
<keyword evidence="3" id="KW-1185">Reference proteome</keyword>
<reference evidence="2" key="1">
    <citation type="journal article" date="2014" name="Int. J. Syst. Evol. Microbiol.">
        <title>Complete genome sequence of Corynebacterium casei LMG S-19264T (=DSM 44701T), isolated from a smear-ripened cheese.</title>
        <authorList>
            <consortium name="US DOE Joint Genome Institute (JGI-PGF)"/>
            <person name="Walter F."/>
            <person name="Albersmeier A."/>
            <person name="Kalinowski J."/>
            <person name="Ruckert C."/>
        </authorList>
    </citation>
    <scope>NUCLEOTIDE SEQUENCE</scope>
    <source>
        <strain evidence="2">CGMCC 1.15360</strain>
    </source>
</reference>
<gene>
    <name evidence="2" type="ORF">GCM10010990_09070</name>
</gene>
<name>A0A917DQQ4_9SPHN</name>
<organism evidence="2 3">
    <name type="scientific">Croceicoccus mobilis</name>
    <dbReference type="NCBI Taxonomy" id="1703339"/>
    <lineage>
        <taxon>Bacteria</taxon>
        <taxon>Pseudomonadati</taxon>
        <taxon>Pseudomonadota</taxon>
        <taxon>Alphaproteobacteria</taxon>
        <taxon>Sphingomonadales</taxon>
        <taxon>Erythrobacteraceae</taxon>
        <taxon>Croceicoccus</taxon>
    </lineage>
</organism>
<dbReference type="AlphaFoldDB" id="A0A917DQQ4"/>
<evidence type="ECO:0000313" key="3">
    <source>
        <dbReference type="Proteomes" id="UP000612349"/>
    </source>
</evidence>
<evidence type="ECO:0000256" key="1">
    <source>
        <dbReference type="SAM" id="MobiDB-lite"/>
    </source>
</evidence>
<evidence type="ECO:0000313" key="2">
    <source>
        <dbReference type="EMBL" id="GGD61785.1"/>
    </source>
</evidence>
<proteinExistence type="predicted"/>
<sequence length="204" mass="23143">MAKTPPVPVPAGHKFCFGCSSLLPIDDFPRRRADSDLRTSRCSACQQTARDDRKHAKRIEREERTIALRDDIWAAMKRGRSTRALQAVKETPQGMHRMRVKDTPGFISIAELACRHAEREACRRAAKICKTFEAAADAARILEQATTTLDRTREMKRSWHLPPSRLPLDALQEPEGEDDEEADAFDEAFGDWAPVWMQEELQAA</sequence>
<dbReference type="RefSeq" id="WP_156522025.1">
    <property type="nucleotide sequence ID" value="NZ_BMIP01000001.1"/>
</dbReference>
<protein>
    <recommendedName>
        <fullName evidence="4">Stc1 domain-containing protein</fullName>
    </recommendedName>
</protein>
<dbReference type="EMBL" id="BMIP01000001">
    <property type="protein sequence ID" value="GGD61785.1"/>
    <property type="molecule type" value="Genomic_DNA"/>
</dbReference>
<evidence type="ECO:0008006" key="4">
    <source>
        <dbReference type="Google" id="ProtNLM"/>
    </source>
</evidence>